<evidence type="ECO:0000256" key="12">
    <source>
        <dbReference type="ARBA" id="ARBA00022990"/>
    </source>
</evidence>
<evidence type="ECO:0000256" key="7">
    <source>
        <dbReference type="ARBA" id="ARBA00022490"/>
    </source>
</evidence>
<evidence type="ECO:0000256" key="17">
    <source>
        <dbReference type="ARBA" id="ARBA00062606"/>
    </source>
</evidence>
<evidence type="ECO:0000256" key="13">
    <source>
        <dbReference type="ARBA" id="ARBA00023211"/>
    </source>
</evidence>
<dbReference type="InterPro" id="IPR038222">
    <property type="entry name" value="DHHA2_dom_sf"/>
</dbReference>
<keyword evidence="8" id="KW-0597">Phosphoprotein</keyword>
<proteinExistence type="inferred from homology"/>
<evidence type="ECO:0000256" key="15">
    <source>
        <dbReference type="ARBA" id="ARBA00047820"/>
    </source>
</evidence>
<dbReference type="GO" id="GO:0046872">
    <property type="term" value="F:metal ion binding"/>
    <property type="evidence" value="ECO:0007669"/>
    <property type="project" value="UniProtKB-KW"/>
</dbReference>
<dbReference type="Proteomes" id="UP000189704">
    <property type="component" value="Unplaced"/>
</dbReference>
<evidence type="ECO:0000256" key="3">
    <source>
        <dbReference type="ARBA" id="ARBA00004246"/>
    </source>
</evidence>
<keyword evidence="11" id="KW-0965">Cell junction</keyword>
<evidence type="ECO:0000256" key="6">
    <source>
        <dbReference type="ARBA" id="ARBA00012146"/>
    </source>
</evidence>
<evidence type="ECO:0000256" key="10">
    <source>
        <dbReference type="ARBA" id="ARBA00022801"/>
    </source>
</evidence>
<keyword evidence="12" id="KW-0007">Acetylation</keyword>
<dbReference type="Pfam" id="PF02833">
    <property type="entry name" value="DHHA2"/>
    <property type="match status" value="1"/>
</dbReference>
<reference evidence="22" key="1">
    <citation type="submission" date="2025-08" db="UniProtKB">
        <authorList>
            <consortium name="RefSeq"/>
        </authorList>
    </citation>
    <scope>IDENTIFICATION</scope>
</reference>
<evidence type="ECO:0000313" key="22">
    <source>
        <dbReference type="RefSeq" id="XP_021563420.1"/>
    </source>
</evidence>
<feature type="compositionally biased region" description="Polar residues" evidence="19">
    <location>
        <begin position="389"/>
        <end position="398"/>
    </location>
</feature>
<dbReference type="GO" id="GO:0005634">
    <property type="term" value="C:nucleus"/>
    <property type="evidence" value="ECO:0007669"/>
    <property type="project" value="UniProtKB-SubCell"/>
</dbReference>
<evidence type="ECO:0000256" key="11">
    <source>
        <dbReference type="ARBA" id="ARBA00022949"/>
    </source>
</evidence>
<comment type="function">
    <text evidence="16">Phosphodiesterase (PDE) that has higher activity toward cAMP than cGMP, as substrate. Plays a role in cell proliferation, migration and differentiation, and acts as a negative regulator of NME1. Plays a role in the regulation of neurogenesis. Involved in the regulation of microtubule polymerization.</text>
</comment>
<keyword evidence="13" id="KW-0464">Manganese</keyword>
<dbReference type="SMART" id="SM01131">
    <property type="entry name" value="DHHA2"/>
    <property type="match status" value="1"/>
</dbReference>
<keyword evidence="9" id="KW-0479">Metal-binding</keyword>
<comment type="subcellular location">
    <subcellularLocation>
        <location evidence="3">Cell junction</location>
        <location evidence="3">Focal adhesion</location>
    </subcellularLocation>
    <subcellularLocation>
        <location evidence="4">Cytoplasm</location>
    </subcellularLocation>
    <subcellularLocation>
        <location evidence="2">Nucleus</location>
    </subcellularLocation>
</comment>
<dbReference type="Gene3D" id="3.10.310.20">
    <property type="entry name" value="DHHA2 domain"/>
    <property type="match status" value="1"/>
</dbReference>
<dbReference type="FunFam" id="3.90.1640.10:FF:000004">
    <property type="entry name" value="Prune exopolyphosphatase 1"/>
    <property type="match status" value="1"/>
</dbReference>
<protein>
    <recommendedName>
        <fullName evidence="18">Exopolyphosphatase PRUNE1</fullName>
        <ecNumber evidence="6">3.6.1.1</ecNumber>
    </recommendedName>
</protein>
<dbReference type="PANTHER" id="PTHR12112:SF47">
    <property type="entry name" value="EXOPOLYPHOSPHATASE PRUNE1"/>
    <property type="match status" value="1"/>
</dbReference>
<evidence type="ECO:0000256" key="14">
    <source>
        <dbReference type="ARBA" id="ARBA00023242"/>
    </source>
</evidence>
<comment type="subunit">
    <text evidence="17">Homooligomer. Able to homodimerize via its C-terminal domain. Interacts with NME1. Interacts with GSK3; at focal adhesion complexes where paxillin and vinculin are colocalized. Interacts with alpha and beta tubulin.</text>
</comment>
<dbReference type="AlphaFoldDB" id="A0A3Q0DMT3"/>
<feature type="domain" description="DHHA2" evidence="20">
    <location>
        <begin position="214"/>
        <end position="358"/>
    </location>
</feature>
<dbReference type="EC" id="3.6.1.1" evidence="6"/>
<feature type="region of interest" description="Disordered" evidence="19">
    <location>
        <begin position="376"/>
        <end position="420"/>
    </location>
</feature>
<name>A0A3Q0DMT3_CARSF</name>
<dbReference type="CTD" id="58497"/>
<dbReference type="FunFam" id="3.10.310.20:FF:000003">
    <property type="entry name" value="Prune exopolyphosphatase 1"/>
    <property type="match status" value="1"/>
</dbReference>
<dbReference type="RefSeq" id="XP_021563420.1">
    <property type="nucleotide sequence ID" value="XM_021707745.1"/>
</dbReference>
<dbReference type="InterPro" id="IPR004097">
    <property type="entry name" value="DHHA2"/>
</dbReference>
<evidence type="ECO:0000313" key="21">
    <source>
        <dbReference type="Proteomes" id="UP000189704"/>
    </source>
</evidence>
<dbReference type="InterPro" id="IPR038763">
    <property type="entry name" value="DHH_sf"/>
</dbReference>
<evidence type="ECO:0000256" key="8">
    <source>
        <dbReference type="ARBA" id="ARBA00022553"/>
    </source>
</evidence>
<keyword evidence="21" id="KW-1185">Reference proteome</keyword>
<comment type="similarity">
    <text evidence="5">Belongs to the PPase class C family. Prune subfamily.</text>
</comment>
<dbReference type="GeneID" id="103249877"/>
<sequence length="452" mass="50160">MEDYLQGCRAALQESRPLHVVLGNEACDLDSMVSALALAFYLAKTTETEEVFVPVLNIKRSELPLRGDNIFLLQMVHIPETVLIFRDEIDLHALHQAGQLTLILVDHHVLPNDGALEEAVAEVLDHRPIEQKHCPPCHVSVELVGSCATLVTERILQGAPEILDRQTAALLHGTIILDCVNMDPKIGKATLKDSRYVEKLEALFPDLPKRNDIFDSLQKAKFDVSGLSTEQMLRKDQKTIYRQGTKVAMSAIYMDLEVFLQRSDLLADLHAFCQAHNYDVLVAMTIFFNTHNEPVRQLAIFCPHVALRMTICGVLEHSHSPSLKLTPLPSTHPNLQAYHQGNTQISRKKLLPLLQEALSAYFDSMKIPSGQPEIVGMSKEQADKESDRASNSLISGLSQDEEDPPLPPTPMNSLVDECPLDQGLPKLSAEAVFEKCSQISLSQSTTASLSKK</sequence>
<dbReference type="SUPFAM" id="SSF64182">
    <property type="entry name" value="DHH phosphoesterases"/>
    <property type="match status" value="1"/>
</dbReference>
<comment type="catalytic activity">
    <reaction evidence="15">
        <text>diphosphate + H2O = 2 phosphate + H(+)</text>
        <dbReference type="Rhea" id="RHEA:24576"/>
        <dbReference type="ChEBI" id="CHEBI:15377"/>
        <dbReference type="ChEBI" id="CHEBI:15378"/>
        <dbReference type="ChEBI" id="CHEBI:33019"/>
        <dbReference type="ChEBI" id="CHEBI:43474"/>
        <dbReference type="EC" id="3.6.1.1"/>
    </reaction>
</comment>
<evidence type="ECO:0000256" key="18">
    <source>
        <dbReference type="ARBA" id="ARBA00073821"/>
    </source>
</evidence>
<keyword evidence="10" id="KW-0378">Hydrolase</keyword>
<dbReference type="InterPro" id="IPR001667">
    <property type="entry name" value="DDH_dom"/>
</dbReference>
<gene>
    <name evidence="22" type="primary">PRUNE1</name>
</gene>
<evidence type="ECO:0000256" key="5">
    <source>
        <dbReference type="ARBA" id="ARBA00010331"/>
    </source>
</evidence>
<evidence type="ECO:0000256" key="19">
    <source>
        <dbReference type="SAM" id="MobiDB-lite"/>
    </source>
</evidence>
<dbReference type="GO" id="GO:0005737">
    <property type="term" value="C:cytoplasm"/>
    <property type="evidence" value="ECO:0007669"/>
    <property type="project" value="UniProtKB-SubCell"/>
</dbReference>
<evidence type="ECO:0000256" key="1">
    <source>
        <dbReference type="ARBA" id="ARBA00001936"/>
    </source>
</evidence>
<dbReference type="Pfam" id="PF01368">
    <property type="entry name" value="DHH"/>
    <property type="match status" value="1"/>
</dbReference>
<keyword evidence="7" id="KW-0963">Cytoplasm</keyword>
<dbReference type="GO" id="GO:0004309">
    <property type="term" value="F:exopolyphosphatase activity"/>
    <property type="evidence" value="ECO:0007669"/>
    <property type="project" value="TreeGrafter"/>
</dbReference>
<evidence type="ECO:0000256" key="2">
    <source>
        <dbReference type="ARBA" id="ARBA00004123"/>
    </source>
</evidence>
<evidence type="ECO:0000256" key="16">
    <source>
        <dbReference type="ARBA" id="ARBA00058125"/>
    </source>
</evidence>
<dbReference type="PANTHER" id="PTHR12112">
    <property type="entry name" value="BNIP - RELATED"/>
    <property type="match status" value="1"/>
</dbReference>
<accession>A0A3Q0DMT3</accession>
<keyword evidence="14" id="KW-0539">Nucleus</keyword>
<organism evidence="21 22">
    <name type="scientific">Carlito syrichta</name>
    <name type="common">Philippine tarsier</name>
    <name type="synonym">Tarsius syrichta</name>
    <dbReference type="NCBI Taxonomy" id="1868482"/>
    <lineage>
        <taxon>Eukaryota</taxon>
        <taxon>Metazoa</taxon>
        <taxon>Chordata</taxon>
        <taxon>Craniata</taxon>
        <taxon>Vertebrata</taxon>
        <taxon>Euteleostomi</taxon>
        <taxon>Mammalia</taxon>
        <taxon>Eutheria</taxon>
        <taxon>Euarchontoglires</taxon>
        <taxon>Primates</taxon>
        <taxon>Haplorrhini</taxon>
        <taxon>Tarsiiformes</taxon>
        <taxon>Tarsiidae</taxon>
        <taxon>Carlito</taxon>
    </lineage>
</organism>
<evidence type="ECO:0000256" key="4">
    <source>
        <dbReference type="ARBA" id="ARBA00004496"/>
    </source>
</evidence>
<comment type="cofactor">
    <cofactor evidence="1">
        <name>Mn(2+)</name>
        <dbReference type="ChEBI" id="CHEBI:29035"/>
    </cofactor>
</comment>
<dbReference type="GO" id="GO:0005925">
    <property type="term" value="C:focal adhesion"/>
    <property type="evidence" value="ECO:0007669"/>
    <property type="project" value="UniProtKB-SubCell"/>
</dbReference>
<evidence type="ECO:0000256" key="9">
    <source>
        <dbReference type="ARBA" id="ARBA00022723"/>
    </source>
</evidence>
<dbReference type="GO" id="GO:0004427">
    <property type="term" value="F:inorganic diphosphate phosphatase activity"/>
    <property type="evidence" value="ECO:0007669"/>
    <property type="project" value="UniProtKB-EC"/>
</dbReference>
<evidence type="ECO:0000259" key="20">
    <source>
        <dbReference type="SMART" id="SM01131"/>
    </source>
</evidence>
<dbReference type="Gene3D" id="3.90.1640.10">
    <property type="entry name" value="inorganic pyrophosphatase (n-terminal core)"/>
    <property type="match status" value="1"/>
</dbReference>